<evidence type="ECO:0000313" key="10">
    <source>
        <dbReference type="EMBL" id="KAL3311633.1"/>
    </source>
</evidence>
<dbReference type="AlphaFoldDB" id="A0ABD2PW04"/>
<evidence type="ECO:0000256" key="3">
    <source>
        <dbReference type="ARBA" id="ARBA00022475"/>
    </source>
</evidence>
<keyword evidence="4 9" id="KW-0812">Transmembrane</keyword>
<comment type="caution">
    <text evidence="9">Lacks conserved residue(s) required for the propagation of feature annotation.</text>
</comment>
<comment type="subcellular location">
    <subcellularLocation>
        <location evidence="1 9">Cell membrane</location>
        <topology evidence="1 9">Multi-pass membrane protein</topology>
    </subcellularLocation>
</comment>
<dbReference type="GO" id="GO:0034220">
    <property type="term" value="P:monoatomic ion transmembrane transport"/>
    <property type="evidence" value="ECO:0007669"/>
    <property type="project" value="UniProtKB-KW"/>
</dbReference>
<evidence type="ECO:0000256" key="2">
    <source>
        <dbReference type="ARBA" id="ARBA00022448"/>
    </source>
</evidence>
<evidence type="ECO:0000256" key="6">
    <source>
        <dbReference type="ARBA" id="ARBA00023065"/>
    </source>
</evidence>
<keyword evidence="2 9" id="KW-0813">Transport</keyword>
<keyword evidence="8 9" id="KW-0407">Ion channel</keyword>
<dbReference type="GO" id="GO:0005886">
    <property type="term" value="C:plasma membrane"/>
    <property type="evidence" value="ECO:0007669"/>
    <property type="project" value="UniProtKB-SubCell"/>
</dbReference>
<evidence type="ECO:0000256" key="9">
    <source>
        <dbReference type="RuleBase" id="RU010713"/>
    </source>
</evidence>
<keyword evidence="3" id="KW-1003">Cell membrane</keyword>
<dbReference type="InterPro" id="IPR000990">
    <property type="entry name" value="Innexin"/>
</dbReference>
<protein>
    <recommendedName>
        <fullName evidence="9">Innexin</fullName>
    </recommendedName>
</protein>
<reference evidence="10 11" key="1">
    <citation type="submission" date="2024-11" db="EMBL/GenBank/DDBJ databases">
        <title>Adaptive evolution of stress response genes in parasites aligns with host niche diversity.</title>
        <authorList>
            <person name="Hahn C."/>
            <person name="Resl P."/>
        </authorList>
    </citation>
    <scope>NUCLEOTIDE SEQUENCE [LARGE SCALE GENOMIC DNA]</scope>
    <source>
        <strain evidence="10">EGGRZ-B1_66</strain>
        <tissue evidence="10">Body</tissue>
    </source>
</reference>
<feature type="non-terminal residue" evidence="10">
    <location>
        <position position="1"/>
    </location>
</feature>
<comment type="function">
    <text evidence="9">Structural component of the gap junctions.</text>
</comment>
<comment type="similarity">
    <text evidence="9">Belongs to the pannexin family.</text>
</comment>
<proteinExistence type="inferred from homology"/>
<evidence type="ECO:0000256" key="1">
    <source>
        <dbReference type="ARBA" id="ARBA00004651"/>
    </source>
</evidence>
<evidence type="ECO:0000256" key="8">
    <source>
        <dbReference type="ARBA" id="ARBA00023303"/>
    </source>
</evidence>
<evidence type="ECO:0000256" key="7">
    <source>
        <dbReference type="ARBA" id="ARBA00023136"/>
    </source>
</evidence>
<organism evidence="10 11">
    <name type="scientific">Cichlidogyrus casuarinus</name>
    <dbReference type="NCBI Taxonomy" id="1844966"/>
    <lineage>
        <taxon>Eukaryota</taxon>
        <taxon>Metazoa</taxon>
        <taxon>Spiralia</taxon>
        <taxon>Lophotrochozoa</taxon>
        <taxon>Platyhelminthes</taxon>
        <taxon>Monogenea</taxon>
        <taxon>Monopisthocotylea</taxon>
        <taxon>Dactylogyridea</taxon>
        <taxon>Ancyrocephalidae</taxon>
        <taxon>Cichlidogyrus</taxon>
    </lineage>
</organism>
<keyword evidence="5 9" id="KW-1133">Transmembrane helix</keyword>
<feature type="transmembrane region" description="Helical" evidence="9">
    <location>
        <begin position="147"/>
        <end position="170"/>
    </location>
</feature>
<keyword evidence="11" id="KW-1185">Reference proteome</keyword>
<accession>A0ABD2PW04</accession>
<gene>
    <name evidence="10" type="primary">INX2_6</name>
    <name evidence="9" type="synonym">inx</name>
    <name evidence="10" type="ORF">Ciccas_009784</name>
</gene>
<feature type="transmembrane region" description="Helical" evidence="9">
    <location>
        <begin position="26"/>
        <end position="49"/>
    </location>
</feature>
<dbReference type="EMBL" id="JBJKFK010002099">
    <property type="protein sequence ID" value="KAL3311633.1"/>
    <property type="molecule type" value="Genomic_DNA"/>
</dbReference>
<dbReference type="PROSITE" id="PS51013">
    <property type="entry name" value="PANNEXIN"/>
    <property type="match status" value="1"/>
</dbReference>
<dbReference type="Pfam" id="PF00876">
    <property type="entry name" value="Innexin"/>
    <property type="match status" value="1"/>
</dbReference>
<sequence length="282" mass="31992">GKRARMADRAYRACGMCVISKRLGTCLVLSYLIIKVITILNAAMQIYLIQRFLGFYEGGSYSKASMQLGSARKDGEKEVIPYGEDDTSGFGFGLTVANYIRSGRDWPETLIFPRVAYCRVPGIRLVGGDNAYTAQCALPINMLNEKIYIFLWFWIVFVLCVCSASLILWISRLTLDPQRKNFIKRFLRARHIKNSKGEVMGIHDVDQFVDDYLRRDGVFLLRMMSINAGEVITAEIVQKLYKDWDCEHASPEESLLSPGNSLEKAKLGFDGEKHSPYQPQMV</sequence>
<comment type="caution">
    <text evidence="10">The sequence shown here is derived from an EMBL/GenBank/DDBJ whole genome shotgun (WGS) entry which is preliminary data.</text>
</comment>
<evidence type="ECO:0000256" key="5">
    <source>
        <dbReference type="ARBA" id="ARBA00022989"/>
    </source>
</evidence>
<dbReference type="PANTHER" id="PTHR11893:SF36">
    <property type="entry name" value="INNEXIN-5"/>
    <property type="match status" value="1"/>
</dbReference>
<keyword evidence="6 9" id="KW-0406">Ion transport</keyword>
<dbReference type="PANTHER" id="PTHR11893">
    <property type="entry name" value="INNEXIN"/>
    <property type="match status" value="1"/>
</dbReference>
<evidence type="ECO:0000313" key="11">
    <source>
        <dbReference type="Proteomes" id="UP001626550"/>
    </source>
</evidence>
<name>A0ABD2PW04_9PLAT</name>
<dbReference type="GO" id="GO:0005921">
    <property type="term" value="C:gap junction"/>
    <property type="evidence" value="ECO:0007669"/>
    <property type="project" value="UniProtKB-UniRule"/>
</dbReference>
<dbReference type="Proteomes" id="UP001626550">
    <property type="component" value="Unassembled WGS sequence"/>
</dbReference>
<keyword evidence="7 9" id="KW-0472">Membrane</keyword>
<evidence type="ECO:0000256" key="4">
    <source>
        <dbReference type="ARBA" id="ARBA00022692"/>
    </source>
</evidence>